<dbReference type="EMBL" id="CP012673">
    <property type="protein sequence ID" value="AUX45182.1"/>
    <property type="molecule type" value="Genomic_DNA"/>
</dbReference>
<evidence type="ECO:0008006" key="3">
    <source>
        <dbReference type="Google" id="ProtNLM"/>
    </source>
</evidence>
<dbReference type="AlphaFoldDB" id="A0A2L0F0T1"/>
<reference evidence="1 2" key="1">
    <citation type="submission" date="2015-09" db="EMBL/GenBank/DDBJ databases">
        <title>Sorangium comparison.</title>
        <authorList>
            <person name="Zaburannyi N."/>
            <person name="Bunk B."/>
            <person name="Overmann J."/>
            <person name="Mueller R."/>
        </authorList>
    </citation>
    <scope>NUCLEOTIDE SEQUENCE [LARGE SCALE GENOMIC DNA]</scope>
    <source>
        <strain evidence="1 2">So ce26</strain>
    </source>
</reference>
<accession>A0A2L0F0T1</accession>
<sequence>MIHFDERWVTISWDADIQAVLAEWKGFADTRELRAALEATLDLVRKKKATRCLADCRHAGPTTQDDQRWALENWLPRTAALGVRHVAYVMPRSAIARMSLTRSVTRFDGQDLAQVLFDDIDAARAWLAAAR</sequence>
<protein>
    <recommendedName>
        <fullName evidence="3">STAS/SEC14 domain-containing protein</fullName>
    </recommendedName>
</protein>
<dbReference type="Proteomes" id="UP000238348">
    <property type="component" value="Chromosome"/>
</dbReference>
<proteinExistence type="predicted"/>
<evidence type="ECO:0000313" key="2">
    <source>
        <dbReference type="Proteomes" id="UP000238348"/>
    </source>
</evidence>
<gene>
    <name evidence="1" type="ORF">SOCE26_066630</name>
</gene>
<name>A0A2L0F0T1_SORCE</name>
<dbReference type="RefSeq" id="WP_104983601.1">
    <property type="nucleotide sequence ID" value="NZ_CP012673.1"/>
</dbReference>
<evidence type="ECO:0000313" key="1">
    <source>
        <dbReference type="EMBL" id="AUX45182.1"/>
    </source>
</evidence>
<dbReference type="OrthoDB" id="893408at2"/>
<organism evidence="1 2">
    <name type="scientific">Sorangium cellulosum</name>
    <name type="common">Polyangium cellulosum</name>
    <dbReference type="NCBI Taxonomy" id="56"/>
    <lineage>
        <taxon>Bacteria</taxon>
        <taxon>Pseudomonadati</taxon>
        <taxon>Myxococcota</taxon>
        <taxon>Polyangia</taxon>
        <taxon>Polyangiales</taxon>
        <taxon>Polyangiaceae</taxon>
        <taxon>Sorangium</taxon>
    </lineage>
</organism>